<dbReference type="Proteomes" id="UP000095287">
    <property type="component" value="Unplaced"/>
</dbReference>
<name>A0A1I7ZF98_9BILA</name>
<sequence>MADGLNSASRRVEEGSVPVHRVSMQKALGVDANPAQDGSFLGQRDLSICRSAAFLRTVIVRVREETSEALLLDRCRGCSTTVLLLFAPAHDLNSRNPPESHSTDRPEAGRLVYFDDRVNTLKMAAMRRTQTTNS</sequence>
<protein>
    <submittedName>
        <fullName evidence="2">Uncharacterized protein</fullName>
    </submittedName>
</protein>
<reference evidence="2" key="1">
    <citation type="submission" date="2016-11" db="UniProtKB">
        <authorList>
            <consortium name="WormBaseParasite"/>
        </authorList>
    </citation>
    <scope>IDENTIFICATION</scope>
</reference>
<proteinExistence type="predicted"/>
<keyword evidence="1" id="KW-1185">Reference proteome</keyword>
<dbReference type="AlphaFoldDB" id="A0A1I7ZF98"/>
<evidence type="ECO:0000313" key="1">
    <source>
        <dbReference type="Proteomes" id="UP000095287"/>
    </source>
</evidence>
<organism evidence="1 2">
    <name type="scientific">Steinernema glaseri</name>
    <dbReference type="NCBI Taxonomy" id="37863"/>
    <lineage>
        <taxon>Eukaryota</taxon>
        <taxon>Metazoa</taxon>
        <taxon>Ecdysozoa</taxon>
        <taxon>Nematoda</taxon>
        <taxon>Chromadorea</taxon>
        <taxon>Rhabditida</taxon>
        <taxon>Tylenchina</taxon>
        <taxon>Panagrolaimomorpha</taxon>
        <taxon>Strongyloidoidea</taxon>
        <taxon>Steinernematidae</taxon>
        <taxon>Steinernema</taxon>
    </lineage>
</organism>
<dbReference type="WBParaSite" id="L893_g25615.t1">
    <property type="protein sequence ID" value="L893_g25615.t1"/>
    <property type="gene ID" value="L893_g25615"/>
</dbReference>
<accession>A0A1I7ZF98</accession>
<evidence type="ECO:0000313" key="2">
    <source>
        <dbReference type="WBParaSite" id="L893_g25615.t1"/>
    </source>
</evidence>